<dbReference type="PROSITE" id="PS00041">
    <property type="entry name" value="HTH_ARAC_FAMILY_1"/>
    <property type="match status" value="1"/>
</dbReference>
<dbReference type="RefSeq" id="WP_211867626.1">
    <property type="nucleotide sequence ID" value="NZ_JAAEDI010000007.1"/>
</dbReference>
<dbReference type="PANTHER" id="PTHR46796:SF12">
    <property type="entry name" value="HTH-TYPE DNA-BINDING TRANSCRIPTIONAL ACTIVATOR EUTR"/>
    <property type="match status" value="1"/>
</dbReference>
<feature type="domain" description="HTH araC/xylS-type" evidence="4">
    <location>
        <begin position="19"/>
        <end position="119"/>
    </location>
</feature>
<dbReference type="SMART" id="SM00342">
    <property type="entry name" value="HTH_ARAC"/>
    <property type="match status" value="1"/>
</dbReference>
<reference evidence="6" key="1">
    <citation type="journal article" date="2021" name="Syst. Appl. Microbiol.">
        <title>Roseomonas hellenica sp. nov., isolated from roots of wild-growing Alkanna tinctoria.</title>
        <authorList>
            <person name="Rat A."/>
            <person name="Naranjo H.D."/>
            <person name="Lebbe L."/>
            <person name="Cnockaert M."/>
            <person name="Krigas N."/>
            <person name="Grigoriadou K."/>
            <person name="Maloupa E."/>
            <person name="Willems A."/>
        </authorList>
    </citation>
    <scope>NUCLEOTIDE SEQUENCE [LARGE SCALE GENOMIC DNA]</scope>
    <source>
        <strain evidence="6">LMG 31159</strain>
    </source>
</reference>
<evidence type="ECO:0000313" key="5">
    <source>
        <dbReference type="EMBL" id="MBR0649567.1"/>
    </source>
</evidence>
<dbReference type="InterPro" id="IPR018062">
    <property type="entry name" value="HTH_AraC-typ_CS"/>
</dbReference>
<gene>
    <name evidence="5" type="ORF">GXW78_07840</name>
</gene>
<evidence type="ECO:0000256" key="2">
    <source>
        <dbReference type="ARBA" id="ARBA00023125"/>
    </source>
</evidence>
<keyword evidence="1" id="KW-0805">Transcription regulation</keyword>
<dbReference type="SUPFAM" id="SSF48452">
    <property type="entry name" value="TPR-like"/>
    <property type="match status" value="1"/>
</dbReference>
<dbReference type="InterPro" id="IPR050204">
    <property type="entry name" value="AraC_XylS_family_regulators"/>
</dbReference>
<name>A0ABS5EEX0_9PROT</name>
<dbReference type="Gene3D" id="1.10.10.60">
    <property type="entry name" value="Homeodomain-like"/>
    <property type="match status" value="1"/>
</dbReference>
<organism evidence="5 6">
    <name type="scientific">Neoroseomonas terrae</name>
    <dbReference type="NCBI Taxonomy" id="424799"/>
    <lineage>
        <taxon>Bacteria</taxon>
        <taxon>Pseudomonadati</taxon>
        <taxon>Pseudomonadota</taxon>
        <taxon>Alphaproteobacteria</taxon>
        <taxon>Acetobacterales</taxon>
        <taxon>Acetobacteraceae</taxon>
        <taxon>Neoroseomonas</taxon>
    </lineage>
</organism>
<dbReference type="EMBL" id="JAAEDI010000007">
    <property type="protein sequence ID" value="MBR0649567.1"/>
    <property type="molecule type" value="Genomic_DNA"/>
</dbReference>
<dbReference type="Proteomes" id="UP000698752">
    <property type="component" value="Unassembled WGS sequence"/>
</dbReference>
<dbReference type="Gene3D" id="1.25.40.10">
    <property type="entry name" value="Tetratricopeptide repeat domain"/>
    <property type="match status" value="1"/>
</dbReference>
<evidence type="ECO:0000313" key="6">
    <source>
        <dbReference type="Proteomes" id="UP000698752"/>
    </source>
</evidence>
<keyword evidence="6" id="KW-1185">Reference proteome</keyword>
<evidence type="ECO:0000256" key="3">
    <source>
        <dbReference type="ARBA" id="ARBA00023163"/>
    </source>
</evidence>
<keyword evidence="3" id="KW-0804">Transcription</keyword>
<dbReference type="InterPro" id="IPR009057">
    <property type="entry name" value="Homeodomain-like_sf"/>
</dbReference>
<dbReference type="PROSITE" id="PS01124">
    <property type="entry name" value="HTH_ARAC_FAMILY_2"/>
    <property type="match status" value="1"/>
</dbReference>
<dbReference type="InterPro" id="IPR011990">
    <property type="entry name" value="TPR-like_helical_dom_sf"/>
</dbReference>
<dbReference type="InterPro" id="IPR018060">
    <property type="entry name" value="HTH_AraC"/>
</dbReference>
<sequence length="530" mass="57390">MATREQDGHDTGPLPGTILRAIAHMRADLSRATSGAELARTAGLPQRTLRAHFRRFLGTSPLSWLQQARLAAVREALLAARPGDNVTEAAARHGITHLARFSAQYRRRFGELPSATLERGRAARARACVTLPAAPRHRPPVLVQPIACAAGRTRHEDCDFAESLAEQLTTEIGRMRSGPVRRLHAGERPDAAAGLSCYALTGRLVRSGERLRVVLRLSDTAERIHLWGDAFDGTAGHALALQDDILAIAVTAIHRRIEDAETERAWRQPPDCVTAHDLVMRAVTLIRAGDPDSNEGALDLALRAATLDPTDAAAAALIGACHARRVGLGFSCDWAGDRGSALHFDTRAAMLDPSEPLSLVARSIIASQMNDRAGAEAMTARALAISPGLAWAWERSGYVHVLSGNAVLGVEHLRRAMALSGPRAPVMTCLNGIAQARLWEGRPEEAASLSLQVLALNPRDTSARRVLPPCYALMGLDMQARRAIDHLRATTPEINQRWFARSNPALAWSDVRAAFMARMQDRLVGLGMPR</sequence>
<dbReference type="PANTHER" id="PTHR46796">
    <property type="entry name" value="HTH-TYPE TRANSCRIPTIONAL ACTIVATOR RHAS-RELATED"/>
    <property type="match status" value="1"/>
</dbReference>
<evidence type="ECO:0000256" key="1">
    <source>
        <dbReference type="ARBA" id="ARBA00023015"/>
    </source>
</evidence>
<keyword evidence="2" id="KW-0238">DNA-binding</keyword>
<dbReference type="SUPFAM" id="SSF46689">
    <property type="entry name" value="Homeodomain-like"/>
    <property type="match status" value="1"/>
</dbReference>
<accession>A0ABS5EEX0</accession>
<protein>
    <submittedName>
        <fullName evidence="5">Helix-turn-helix domain-containing protein</fullName>
    </submittedName>
</protein>
<dbReference type="Pfam" id="PF12833">
    <property type="entry name" value="HTH_18"/>
    <property type="match status" value="1"/>
</dbReference>
<proteinExistence type="predicted"/>
<evidence type="ECO:0000259" key="4">
    <source>
        <dbReference type="PROSITE" id="PS01124"/>
    </source>
</evidence>
<comment type="caution">
    <text evidence="5">The sequence shown here is derived from an EMBL/GenBank/DDBJ whole genome shotgun (WGS) entry which is preliminary data.</text>
</comment>